<organism evidence="2 3">
    <name type="scientific">Stylosanthes scabra</name>
    <dbReference type="NCBI Taxonomy" id="79078"/>
    <lineage>
        <taxon>Eukaryota</taxon>
        <taxon>Viridiplantae</taxon>
        <taxon>Streptophyta</taxon>
        <taxon>Embryophyta</taxon>
        <taxon>Tracheophyta</taxon>
        <taxon>Spermatophyta</taxon>
        <taxon>Magnoliopsida</taxon>
        <taxon>eudicotyledons</taxon>
        <taxon>Gunneridae</taxon>
        <taxon>Pentapetalae</taxon>
        <taxon>rosids</taxon>
        <taxon>fabids</taxon>
        <taxon>Fabales</taxon>
        <taxon>Fabaceae</taxon>
        <taxon>Papilionoideae</taxon>
        <taxon>50 kb inversion clade</taxon>
        <taxon>dalbergioids sensu lato</taxon>
        <taxon>Dalbergieae</taxon>
        <taxon>Pterocarpus clade</taxon>
        <taxon>Stylosanthes</taxon>
    </lineage>
</organism>
<name>A0ABU6Y5V4_9FABA</name>
<proteinExistence type="predicted"/>
<evidence type="ECO:0000313" key="2">
    <source>
        <dbReference type="EMBL" id="MED6205291.1"/>
    </source>
</evidence>
<sequence>MTMDHNNFFALIFFPLLLEESSYYIASRRHTVGKCTSYCREAYADNPTKMKGCIMKCVTLECEELHPNDPKEQKECIDKLYARFSRILTYKRNQKKG</sequence>
<protein>
    <submittedName>
        <fullName evidence="2">Uncharacterized protein</fullName>
    </submittedName>
</protein>
<comment type="caution">
    <text evidence="2">The sequence shown here is derived from an EMBL/GenBank/DDBJ whole genome shotgun (WGS) entry which is preliminary data.</text>
</comment>
<dbReference type="Proteomes" id="UP001341840">
    <property type="component" value="Unassembled WGS sequence"/>
</dbReference>
<feature type="chain" id="PRO_5047220525" evidence="1">
    <location>
        <begin position="20"/>
        <end position="97"/>
    </location>
</feature>
<gene>
    <name evidence="2" type="ORF">PIB30_016477</name>
</gene>
<accession>A0ABU6Y5V4</accession>
<evidence type="ECO:0000256" key="1">
    <source>
        <dbReference type="SAM" id="SignalP"/>
    </source>
</evidence>
<evidence type="ECO:0000313" key="3">
    <source>
        <dbReference type="Proteomes" id="UP001341840"/>
    </source>
</evidence>
<keyword evidence="1" id="KW-0732">Signal</keyword>
<feature type="signal peptide" evidence="1">
    <location>
        <begin position="1"/>
        <end position="19"/>
    </location>
</feature>
<keyword evidence="3" id="KW-1185">Reference proteome</keyword>
<dbReference type="EMBL" id="JASCZI010241702">
    <property type="protein sequence ID" value="MED6205291.1"/>
    <property type="molecule type" value="Genomic_DNA"/>
</dbReference>
<reference evidence="2 3" key="1">
    <citation type="journal article" date="2023" name="Plants (Basel)">
        <title>Bridging the Gap: Combining Genomics and Transcriptomics Approaches to Understand Stylosanthes scabra, an Orphan Legume from the Brazilian Caatinga.</title>
        <authorList>
            <person name="Ferreira-Neto J.R.C."/>
            <person name="da Silva M.D."/>
            <person name="Binneck E."/>
            <person name="de Melo N.F."/>
            <person name="da Silva R.H."/>
            <person name="de Melo A.L.T.M."/>
            <person name="Pandolfi V."/>
            <person name="Bustamante F.O."/>
            <person name="Brasileiro-Vidal A.C."/>
            <person name="Benko-Iseppon A.M."/>
        </authorList>
    </citation>
    <scope>NUCLEOTIDE SEQUENCE [LARGE SCALE GENOMIC DNA]</scope>
    <source>
        <tissue evidence="2">Leaves</tissue>
    </source>
</reference>